<comment type="catalytic activity">
    <reaction evidence="1">
        <text>Hydrolysis of terminal, non-reducing beta-D-mannose residues in beta-D-mannosides.</text>
        <dbReference type="EC" id="3.2.1.25"/>
    </reaction>
</comment>
<dbReference type="Pfam" id="PF17786">
    <property type="entry name" value="Mannosidase_ig"/>
    <property type="match status" value="1"/>
</dbReference>
<dbReference type="InterPro" id="IPR006102">
    <property type="entry name" value="Ig-like_GH2"/>
</dbReference>
<dbReference type="PANTHER" id="PTHR43730:SF1">
    <property type="entry name" value="BETA-MANNOSIDASE"/>
    <property type="match status" value="1"/>
</dbReference>
<protein>
    <recommendedName>
        <fullName evidence="14">Beta-mannosidase B</fullName>
        <ecNumber evidence="6">3.2.1.25</ecNumber>
    </recommendedName>
    <alternativeName>
        <fullName evidence="15">Mannanase B</fullName>
    </alternativeName>
</protein>
<dbReference type="GO" id="GO:0005576">
    <property type="term" value="C:extracellular region"/>
    <property type="evidence" value="ECO:0007669"/>
    <property type="project" value="UniProtKB-SubCell"/>
</dbReference>
<evidence type="ECO:0000256" key="14">
    <source>
        <dbReference type="ARBA" id="ARBA00041069"/>
    </source>
</evidence>
<feature type="domain" description="Beta-mannosidase-like galactose-binding" evidence="20">
    <location>
        <begin position="38"/>
        <end position="209"/>
    </location>
</feature>
<dbReference type="Pfam" id="PF22666">
    <property type="entry name" value="Glyco_hydro_2_N2"/>
    <property type="match status" value="1"/>
</dbReference>
<keyword evidence="10" id="KW-0325">Glycoprotein</keyword>
<evidence type="ECO:0000259" key="17">
    <source>
        <dbReference type="Pfam" id="PF00703"/>
    </source>
</evidence>
<dbReference type="InterPro" id="IPR054593">
    <property type="entry name" value="Beta-mannosidase-like_N2"/>
</dbReference>
<dbReference type="FunFam" id="2.60.120.260:FF:000060">
    <property type="entry name" value="Probable beta-mannosidase"/>
    <property type="match status" value="1"/>
</dbReference>
<dbReference type="FunFam" id="3.20.20.80:FF:000050">
    <property type="entry name" value="Beta-mannosidase B"/>
    <property type="match status" value="1"/>
</dbReference>
<gene>
    <name evidence="21" type="ORF">BHV76_05950</name>
</gene>
<dbReference type="InterPro" id="IPR036156">
    <property type="entry name" value="Beta-gal/glucu_dom_sf"/>
</dbReference>
<dbReference type="Gene3D" id="2.60.40.10">
    <property type="entry name" value="Immunoglobulins"/>
    <property type="match status" value="3"/>
</dbReference>
<dbReference type="GO" id="GO:0006516">
    <property type="term" value="P:glycoprotein catabolic process"/>
    <property type="evidence" value="ECO:0007669"/>
    <property type="project" value="TreeGrafter"/>
</dbReference>
<dbReference type="InterPro" id="IPR041625">
    <property type="entry name" value="Beta-mannosidase_Ig"/>
</dbReference>
<keyword evidence="11" id="KW-0458">Lysosome</keyword>
<accession>A0A854C2I1</accession>
<dbReference type="EMBL" id="MNQR01000018">
    <property type="protein sequence ID" value="OKZ10728.1"/>
    <property type="molecule type" value="Genomic_DNA"/>
</dbReference>
<evidence type="ECO:0000313" key="22">
    <source>
        <dbReference type="Proteomes" id="UP000186685"/>
    </source>
</evidence>
<dbReference type="InterPro" id="IPR013783">
    <property type="entry name" value="Ig-like_fold"/>
</dbReference>
<evidence type="ECO:0000313" key="21">
    <source>
        <dbReference type="EMBL" id="OKZ10728.1"/>
    </source>
</evidence>
<dbReference type="PANTHER" id="PTHR43730">
    <property type="entry name" value="BETA-MANNOSIDASE"/>
    <property type="match status" value="1"/>
</dbReference>
<keyword evidence="8 16" id="KW-0732">Signal</keyword>
<name>A0A854C2I1_9BACT</name>
<dbReference type="GO" id="GO:0005975">
    <property type="term" value="P:carbohydrate metabolic process"/>
    <property type="evidence" value="ECO:0007669"/>
    <property type="project" value="InterPro"/>
</dbReference>
<reference evidence="21 22" key="1">
    <citation type="journal article" date="2016" name="Nat. Biotechnol.">
        <title>Measurement of bacterial replication rates in microbial communities.</title>
        <authorList>
            <person name="Brown C.T."/>
            <person name="Olm M.R."/>
            <person name="Thomas B.C."/>
            <person name="Banfield J.F."/>
        </authorList>
    </citation>
    <scope>NUCLEOTIDE SEQUENCE [LARGE SCALE GENOMIC DNA]</scope>
    <source>
        <strain evidence="21">45_130</strain>
    </source>
</reference>
<evidence type="ECO:0000256" key="11">
    <source>
        <dbReference type="ARBA" id="ARBA00023228"/>
    </source>
</evidence>
<evidence type="ECO:0000256" key="15">
    <source>
        <dbReference type="ARBA" id="ARBA00041614"/>
    </source>
</evidence>
<evidence type="ECO:0000256" key="2">
    <source>
        <dbReference type="ARBA" id="ARBA00004371"/>
    </source>
</evidence>
<evidence type="ECO:0000259" key="20">
    <source>
        <dbReference type="Pfam" id="PF22666"/>
    </source>
</evidence>
<evidence type="ECO:0000259" key="18">
    <source>
        <dbReference type="Pfam" id="PF17753"/>
    </source>
</evidence>
<comment type="caution">
    <text evidence="21">The sequence shown here is derived from an EMBL/GenBank/DDBJ whole genome shotgun (WGS) entry which is preliminary data.</text>
</comment>
<comment type="pathway">
    <text evidence="4">Glycan metabolism; N-glycan degradation.</text>
</comment>
<dbReference type="SUPFAM" id="SSF49785">
    <property type="entry name" value="Galactose-binding domain-like"/>
    <property type="match status" value="1"/>
</dbReference>
<dbReference type="AlphaFoldDB" id="A0A854C2I1"/>
<dbReference type="GO" id="GO:0005764">
    <property type="term" value="C:lysosome"/>
    <property type="evidence" value="ECO:0007669"/>
    <property type="project" value="UniProtKB-SubCell"/>
</dbReference>
<dbReference type="Proteomes" id="UP000186685">
    <property type="component" value="Unassembled WGS sequence"/>
</dbReference>
<dbReference type="SUPFAM" id="SSF51445">
    <property type="entry name" value="(Trans)glycosidases"/>
    <property type="match status" value="1"/>
</dbReference>
<evidence type="ECO:0000256" key="4">
    <source>
        <dbReference type="ARBA" id="ARBA00004740"/>
    </source>
</evidence>
<keyword evidence="7" id="KW-0964">Secreted</keyword>
<evidence type="ECO:0000256" key="8">
    <source>
        <dbReference type="ARBA" id="ARBA00022729"/>
    </source>
</evidence>
<evidence type="ECO:0000256" key="12">
    <source>
        <dbReference type="ARBA" id="ARBA00023295"/>
    </source>
</evidence>
<dbReference type="InterPro" id="IPR041447">
    <property type="entry name" value="Mannosidase_ig"/>
</dbReference>
<dbReference type="InterPro" id="IPR017853">
    <property type="entry name" value="GH"/>
</dbReference>
<keyword evidence="12" id="KW-0326">Glycosidase</keyword>
<dbReference type="GO" id="GO:0004567">
    <property type="term" value="F:beta-mannosidase activity"/>
    <property type="evidence" value="ECO:0007669"/>
    <property type="project" value="UniProtKB-EC"/>
</dbReference>
<dbReference type="Pfam" id="PF00703">
    <property type="entry name" value="Glyco_hydro_2"/>
    <property type="match status" value="1"/>
</dbReference>
<dbReference type="EC" id="3.2.1.25" evidence="6"/>
<evidence type="ECO:0000256" key="13">
    <source>
        <dbReference type="ARBA" id="ARBA00038429"/>
    </source>
</evidence>
<dbReference type="Gene3D" id="2.60.120.260">
    <property type="entry name" value="Galactose-binding domain-like"/>
    <property type="match status" value="1"/>
</dbReference>
<evidence type="ECO:0000256" key="9">
    <source>
        <dbReference type="ARBA" id="ARBA00022801"/>
    </source>
</evidence>
<evidence type="ECO:0000256" key="16">
    <source>
        <dbReference type="SAM" id="SignalP"/>
    </source>
</evidence>
<comment type="subcellular location">
    <subcellularLocation>
        <location evidence="2">Lysosome</location>
    </subcellularLocation>
    <subcellularLocation>
        <location evidence="3">Secreted</location>
    </subcellularLocation>
</comment>
<evidence type="ECO:0000256" key="5">
    <source>
        <dbReference type="ARBA" id="ARBA00011738"/>
    </source>
</evidence>
<feature type="chain" id="PRO_5032839156" description="Beta-mannosidase B" evidence="16">
    <location>
        <begin position="24"/>
        <end position="860"/>
    </location>
</feature>
<dbReference type="Pfam" id="PF17753">
    <property type="entry name" value="Ig_mannosidase"/>
    <property type="match status" value="1"/>
</dbReference>
<dbReference type="InterPro" id="IPR008979">
    <property type="entry name" value="Galactose-bd-like_sf"/>
</dbReference>
<organism evidence="21 22">
    <name type="scientific">Phocaeicola plebeius</name>
    <dbReference type="NCBI Taxonomy" id="310297"/>
    <lineage>
        <taxon>Bacteria</taxon>
        <taxon>Pseudomonadati</taxon>
        <taxon>Bacteroidota</taxon>
        <taxon>Bacteroidia</taxon>
        <taxon>Bacteroidales</taxon>
        <taxon>Bacteroidaceae</taxon>
        <taxon>Phocaeicola</taxon>
    </lineage>
</organism>
<feature type="domain" description="Beta-mannosidase Ig-fold" evidence="18">
    <location>
        <begin position="780"/>
        <end position="857"/>
    </location>
</feature>
<feature type="signal peptide" evidence="16">
    <location>
        <begin position="1"/>
        <end position="23"/>
    </location>
</feature>
<comment type="subunit">
    <text evidence="5">Homodimer.</text>
</comment>
<evidence type="ECO:0000256" key="1">
    <source>
        <dbReference type="ARBA" id="ARBA00000829"/>
    </source>
</evidence>
<dbReference type="SUPFAM" id="SSF49303">
    <property type="entry name" value="beta-Galactosidase/glucuronidase domain"/>
    <property type="match status" value="3"/>
</dbReference>
<evidence type="ECO:0000259" key="19">
    <source>
        <dbReference type="Pfam" id="PF17786"/>
    </source>
</evidence>
<feature type="domain" description="Mannosidase Ig/CBM-like" evidence="19">
    <location>
        <begin position="687"/>
        <end position="777"/>
    </location>
</feature>
<comment type="similarity">
    <text evidence="13">Belongs to the glycosyl hydrolase 2 family. Beta-mannosidase B subfamily.</text>
</comment>
<proteinExistence type="inferred from homology"/>
<dbReference type="InterPro" id="IPR050887">
    <property type="entry name" value="Beta-mannosidase_GH2"/>
</dbReference>
<evidence type="ECO:0000256" key="6">
    <source>
        <dbReference type="ARBA" id="ARBA00012754"/>
    </source>
</evidence>
<sequence>MKNMSKITLMMLLAFLLTYGNHASGSSLSQIHQLHTGWEFSMYGTNEWLSAQVPGTVHQDLIAHDKLPDPFYGMNEQKIQWVEKEDWLYRTSFVLTEEQLHHEGVYLVFEGLDTYADVFLNGSLLLKADNMFVGYRVPVKSVLRKGENKLVVRFRSPIREAMPQWESNGFDYPADNDHYPQKLSIFTRKAPYSYGWDWGIRMVTCGIWRPVYLQFADRAVVEDYFVHQQSVSSERAEVDNRLEINNISNRTQQAVVRVTYSYTGEPDKNVEQTVELQPGLNHISLPVTVEQPHLWMPNGWGEPALYMFEASVSVDGQVVSQKSHQIGLRSIRVVQEEDKDGQSFYFEVNGVPMFAKGTNLIPSDALLPRVTRQRYSRLLEDVQSSNMNMVRVWGGGIYEDDTFFEEADRRGILVWQDFMFACTTYPHDPAFLRRVEAEAEYNIRRLRNHASLAMWCGNNEIYEGMRYWGWKEKYSPEIYQQMQEGYGVLFRQLLPQKVKEFDPGRFYLEGSPLEANWGRPESWKVGDSHNWGTWYGQKPFESLDHEIPRFMSEYGFQAFPEMKTIRTFASPEDYELESPVMNAHQKSTIGNALIKKTMSLYYPVPEKFEDLVYVGLVLQGHGMRRGMVAHRRNRPYCMGSLPWQLNDSWPVVSWSAIDYYGNWKAMQYHTRRAFAPVLVDAIREGDKLCFYVLSDRLQTEKVTLQLAWMDFQGKVIRRHRVEGMLPVNASEMFFEEDWQKAFEGCDTTASFIRMTLRGADGKKVLSDEVFYPVYPKEQRLPRAEIACRKVKKGGVVELTLKSRVLARDVFVEVPLQGARFSDNFFDLLPGETKRITVSSADGSPLEDVSVVIHQLADVRE</sequence>
<feature type="domain" description="Glycoside hydrolase family 2 immunoglobulin-like beta-sandwich" evidence="17">
    <location>
        <begin position="221"/>
        <end position="329"/>
    </location>
</feature>
<dbReference type="Gene3D" id="3.20.20.80">
    <property type="entry name" value="Glycosidases"/>
    <property type="match status" value="1"/>
</dbReference>
<evidence type="ECO:0000256" key="10">
    <source>
        <dbReference type="ARBA" id="ARBA00023180"/>
    </source>
</evidence>
<evidence type="ECO:0000256" key="7">
    <source>
        <dbReference type="ARBA" id="ARBA00022525"/>
    </source>
</evidence>
<evidence type="ECO:0000256" key="3">
    <source>
        <dbReference type="ARBA" id="ARBA00004613"/>
    </source>
</evidence>
<keyword evidence="9" id="KW-0378">Hydrolase</keyword>